<organism evidence="2 3">
    <name type="scientific">Chlorobium luteolum (strain DSM 273 / BCRC 81028 / 2530)</name>
    <name type="common">Pelodictyon luteolum</name>
    <dbReference type="NCBI Taxonomy" id="319225"/>
    <lineage>
        <taxon>Bacteria</taxon>
        <taxon>Pseudomonadati</taxon>
        <taxon>Chlorobiota</taxon>
        <taxon>Chlorobiia</taxon>
        <taxon>Chlorobiales</taxon>
        <taxon>Chlorobiaceae</taxon>
        <taxon>Chlorobium/Pelodictyon group</taxon>
        <taxon>Pelodictyon</taxon>
    </lineage>
</organism>
<evidence type="ECO:0000313" key="2">
    <source>
        <dbReference type="EMBL" id="ABB23113.1"/>
    </source>
</evidence>
<comment type="similarity">
    <text evidence="1">Belongs to the ROK (NagC/XylR) family.</text>
</comment>
<keyword evidence="2" id="KW-0808">Transferase</keyword>
<dbReference type="RefSeq" id="WP_011356988.1">
    <property type="nucleotide sequence ID" value="NC_007512.1"/>
</dbReference>
<dbReference type="InterPro" id="IPR043129">
    <property type="entry name" value="ATPase_NBD"/>
</dbReference>
<dbReference type="STRING" id="319225.Plut_0225"/>
<keyword evidence="2" id="KW-0418">Kinase</keyword>
<dbReference type="Gene3D" id="3.30.420.40">
    <property type="match status" value="2"/>
</dbReference>
<name>Q3B6B8_CHLL3</name>
<dbReference type="KEGG" id="plt:Plut_0225"/>
<dbReference type="EMBL" id="CP000096">
    <property type="protein sequence ID" value="ABB23113.1"/>
    <property type="molecule type" value="Genomic_DNA"/>
</dbReference>
<evidence type="ECO:0000256" key="1">
    <source>
        <dbReference type="ARBA" id="ARBA00006479"/>
    </source>
</evidence>
<dbReference type="OrthoDB" id="9810372at2"/>
<gene>
    <name evidence="2" type="ordered locus">Plut_0225</name>
</gene>
<dbReference type="Pfam" id="PF00480">
    <property type="entry name" value="ROK"/>
    <property type="match status" value="1"/>
</dbReference>
<dbReference type="InterPro" id="IPR000600">
    <property type="entry name" value="ROK"/>
</dbReference>
<sequence length="329" mass="33802">MSQWAIGIDLGGTAVKAAVAGRTAGIITETTVPTEALQGSSGVLDLIAATAADLYRSASVTLDPAEFRGIGLGAPGAVDCLRGTLSHPPNLPGWEVIELRRELQQRLHSGPGIDCEVFLDNDANAAAYGEAVYGAGRAFPDFLMVTLGTGVGGGIVLNHKLYRGPNGTAGEVGFMIVDYNGSSLHAGIRGTLEGLIGKDRLVEMARRMIAEHPSPSSVGALCGNDWASLSPRHLETAALEGDLAAKDVWTRVGSILGTGLASVTALMDIRKFVVGGGISAAGDLLLKPALAALQRSTLPSMHDGLSVVRAELGNRAGMHGAAALCFSGE</sequence>
<reference evidence="3" key="1">
    <citation type="submission" date="2005-08" db="EMBL/GenBank/DDBJ databases">
        <title>Complete sequence of Pelodictyon luteolum DSM 273.</title>
        <authorList>
            <consortium name="US DOE Joint Genome Institute"/>
            <person name="Copeland A."/>
            <person name="Lucas S."/>
            <person name="Lapidus A."/>
            <person name="Barry K."/>
            <person name="Detter J.C."/>
            <person name="Glavina T."/>
            <person name="Hammon N."/>
            <person name="Israni S."/>
            <person name="Pitluck S."/>
            <person name="Bryant D."/>
            <person name="Schmutz J."/>
            <person name="Larimer F."/>
            <person name="Land M."/>
            <person name="Kyrpides N."/>
            <person name="Ivanova N."/>
            <person name="Richardson P."/>
        </authorList>
    </citation>
    <scope>NUCLEOTIDE SEQUENCE [LARGE SCALE GENOMIC DNA]</scope>
    <source>
        <strain evidence="3">DSM 273 / BCRC 81028 / 2530</strain>
    </source>
</reference>
<dbReference type="eggNOG" id="COG1940">
    <property type="taxonomic scope" value="Bacteria"/>
</dbReference>
<dbReference type="GO" id="GO:0016301">
    <property type="term" value="F:kinase activity"/>
    <property type="evidence" value="ECO:0007669"/>
    <property type="project" value="UniProtKB-KW"/>
</dbReference>
<dbReference type="SUPFAM" id="SSF53067">
    <property type="entry name" value="Actin-like ATPase domain"/>
    <property type="match status" value="1"/>
</dbReference>
<dbReference type="PANTHER" id="PTHR18964:SF149">
    <property type="entry name" value="BIFUNCTIONAL UDP-N-ACETYLGLUCOSAMINE 2-EPIMERASE_N-ACETYLMANNOSAMINE KINASE"/>
    <property type="match status" value="1"/>
</dbReference>
<protein>
    <submittedName>
        <fullName evidence="2">Glucokinase, putative</fullName>
    </submittedName>
</protein>
<dbReference type="Proteomes" id="UP000002709">
    <property type="component" value="Chromosome"/>
</dbReference>
<evidence type="ECO:0000313" key="3">
    <source>
        <dbReference type="Proteomes" id="UP000002709"/>
    </source>
</evidence>
<keyword evidence="3" id="KW-1185">Reference proteome</keyword>
<proteinExistence type="inferred from homology"/>
<dbReference type="HOGENOM" id="CLU_036604_0_1_10"/>
<dbReference type="AlphaFoldDB" id="Q3B6B8"/>
<accession>Q3B6B8</accession>
<dbReference type="PANTHER" id="PTHR18964">
    <property type="entry name" value="ROK (REPRESSOR, ORF, KINASE) FAMILY"/>
    <property type="match status" value="1"/>
</dbReference>